<dbReference type="SUPFAM" id="SSF56784">
    <property type="entry name" value="HAD-like"/>
    <property type="match status" value="1"/>
</dbReference>
<accession>A0A6B0T6M6</accession>
<dbReference type="InterPro" id="IPR023214">
    <property type="entry name" value="HAD_sf"/>
</dbReference>
<reference evidence="2 3" key="1">
    <citation type="submission" date="2019-12" db="EMBL/GenBank/DDBJ databases">
        <title>Isolation and characterization of three novel carbon monoxide-oxidizing members of Halobacteria from salione crusts and soils.</title>
        <authorList>
            <person name="Myers M.R."/>
            <person name="King G.M."/>
        </authorList>
    </citation>
    <scope>NUCLEOTIDE SEQUENCE [LARGE SCALE GENOMIC DNA]</scope>
    <source>
        <strain evidence="2 3">WSH3</strain>
    </source>
</reference>
<dbReference type="InterPro" id="IPR006439">
    <property type="entry name" value="HAD-SF_hydro_IA"/>
</dbReference>
<name>A0A6B0T6M6_9EURY</name>
<dbReference type="Proteomes" id="UP000466535">
    <property type="component" value="Unassembled WGS sequence"/>
</dbReference>
<dbReference type="InterPro" id="IPR050155">
    <property type="entry name" value="HAD-like_hydrolase_sf"/>
</dbReference>
<dbReference type="Gene3D" id="1.10.150.240">
    <property type="entry name" value="Putative phosphatase, domain 2"/>
    <property type="match status" value="1"/>
</dbReference>
<dbReference type="Gene3D" id="3.40.50.1000">
    <property type="entry name" value="HAD superfamily/HAD-like"/>
    <property type="match status" value="1"/>
</dbReference>
<keyword evidence="3" id="KW-1185">Reference proteome</keyword>
<dbReference type="RefSeq" id="WP_159762661.1">
    <property type="nucleotide sequence ID" value="NZ_WUUT01000001.1"/>
</dbReference>
<dbReference type="NCBIfam" id="TIGR01549">
    <property type="entry name" value="HAD-SF-IA-v1"/>
    <property type="match status" value="1"/>
</dbReference>
<sequence length="230" mass="25657">MAAIDPDAIFWDIGGVIVRLESIQSGHRDFVNSLLAEYQSPLPPAEALETWRETLGEYFRGGEGTEYRTAREGYRVAIDEILSGSVEDADWEPLFQQIHDEHAEPHDGAVETIRRLSEGEFHLGVISDVDDEEGERLLETFGVREYFDSYTSSEAVGYKKPDRRMFETALEKAGVEGEQAVMIGDRYENDMKGADALGMTTVAFGAEDGPAVDYHVDELREILTLVGMAE</sequence>
<keyword evidence="2" id="KW-0378">Hydrolase</keyword>
<dbReference type="SFLD" id="SFLDG01129">
    <property type="entry name" value="C1.5:_HAD__Beta-PGM__Phosphata"/>
    <property type="match status" value="1"/>
</dbReference>
<protein>
    <submittedName>
        <fullName evidence="2">HAD-IA family hydrolase</fullName>
    </submittedName>
</protein>
<dbReference type="InterPro" id="IPR036412">
    <property type="entry name" value="HAD-like_sf"/>
</dbReference>
<dbReference type="PANTHER" id="PTHR43434:SF1">
    <property type="entry name" value="PHOSPHOGLYCOLATE PHOSPHATASE"/>
    <property type="match status" value="1"/>
</dbReference>
<evidence type="ECO:0000256" key="1">
    <source>
        <dbReference type="ARBA" id="ARBA00007958"/>
    </source>
</evidence>
<dbReference type="InterPro" id="IPR023198">
    <property type="entry name" value="PGP-like_dom2"/>
</dbReference>
<comment type="caution">
    <text evidence="2">The sequence shown here is derived from an EMBL/GenBank/DDBJ whole genome shotgun (WGS) entry which is preliminary data.</text>
</comment>
<dbReference type="Pfam" id="PF00702">
    <property type="entry name" value="Hydrolase"/>
    <property type="match status" value="1"/>
</dbReference>
<dbReference type="AlphaFoldDB" id="A0A6B0T6M6"/>
<dbReference type="NCBIfam" id="TIGR01509">
    <property type="entry name" value="HAD-SF-IA-v3"/>
    <property type="match status" value="1"/>
</dbReference>
<comment type="similarity">
    <text evidence="1">Belongs to the HAD-like hydrolase superfamily.</text>
</comment>
<dbReference type="GO" id="GO:0006281">
    <property type="term" value="P:DNA repair"/>
    <property type="evidence" value="ECO:0007669"/>
    <property type="project" value="TreeGrafter"/>
</dbReference>
<evidence type="ECO:0000313" key="2">
    <source>
        <dbReference type="EMBL" id="MXR50540.1"/>
    </source>
</evidence>
<dbReference type="OrthoDB" id="27736at2157"/>
<dbReference type="SFLD" id="SFLDS00003">
    <property type="entry name" value="Haloacid_Dehalogenase"/>
    <property type="match status" value="1"/>
</dbReference>
<dbReference type="PANTHER" id="PTHR43434">
    <property type="entry name" value="PHOSPHOGLYCOLATE PHOSPHATASE"/>
    <property type="match status" value="1"/>
</dbReference>
<organism evidence="2 3">
    <name type="scientific">Halovenus carboxidivorans</name>
    <dbReference type="NCBI Taxonomy" id="2692199"/>
    <lineage>
        <taxon>Archaea</taxon>
        <taxon>Methanobacteriati</taxon>
        <taxon>Methanobacteriota</taxon>
        <taxon>Stenosarchaea group</taxon>
        <taxon>Halobacteria</taxon>
        <taxon>Halobacteriales</taxon>
        <taxon>Haloarculaceae</taxon>
        <taxon>Halovenus</taxon>
    </lineage>
</organism>
<evidence type="ECO:0000313" key="3">
    <source>
        <dbReference type="Proteomes" id="UP000466535"/>
    </source>
</evidence>
<gene>
    <name evidence="2" type="ORF">GRX03_02815</name>
</gene>
<dbReference type="GO" id="GO:0005829">
    <property type="term" value="C:cytosol"/>
    <property type="evidence" value="ECO:0007669"/>
    <property type="project" value="TreeGrafter"/>
</dbReference>
<proteinExistence type="inferred from homology"/>
<dbReference type="EMBL" id="WUUT01000001">
    <property type="protein sequence ID" value="MXR50540.1"/>
    <property type="molecule type" value="Genomic_DNA"/>
</dbReference>
<dbReference type="GO" id="GO:0008967">
    <property type="term" value="F:phosphoglycolate phosphatase activity"/>
    <property type="evidence" value="ECO:0007669"/>
    <property type="project" value="TreeGrafter"/>
</dbReference>